<feature type="transmembrane region" description="Helical" evidence="1">
    <location>
        <begin position="627"/>
        <end position="645"/>
    </location>
</feature>
<dbReference type="EMBL" id="MLHG01000020">
    <property type="protein sequence ID" value="OOF40534.1"/>
    <property type="molecule type" value="Genomic_DNA"/>
</dbReference>
<evidence type="ECO:0000313" key="3">
    <source>
        <dbReference type="Proteomes" id="UP000189426"/>
    </source>
</evidence>
<keyword evidence="1" id="KW-0472">Membrane</keyword>
<dbReference type="RefSeq" id="WP_077493596.1">
    <property type="nucleotide sequence ID" value="NZ_MLHG01000020.1"/>
</dbReference>
<comment type="caution">
    <text evidence="2">The sequence shown here is derived from an EMBL/GenBank/DDBJ whole genome shotgun (WGS) entry which is preliminary data.</text>
</comment>
<feature type="transmembrane region" description="Helical" evidence="1">
    <location>
        <begin position="251"/>
        <end position="269"/>
    </location>
</feature>
<proteinExistence type="predicted"/>
<dbReference type="STRING" id="1908257.BKK47_03800"/>
<evidence type="ECO:0008006" key="4">
    <source>
        <dbReference type="Google" id="ProtNLM"/>
    </source>
</evidence>
<name>A0A1V3IHD4_9PAST</name>
<feature type="transmembrane region" description="Helical" evidence="1">
    <location>
        <begin position="276"/>
        <end position="296"/>
    </location>
</feature>
<feature type="transmembrane region" description="Helical" evidence="1">
    <location>
        <begin position="302"/>
        <end position="328"/>
    </location>
</feature>
<evidence type="ECO:0000256" key="1">
    <source>
        <dbReference type="SAM" id="Phobius"/>
    </source>
</evidence>
<dbReference type="Gene3D" id="1.20.1640.10">
    <property type="entry name" value="Multidrug efflux transporter AcrB transmembrane domain"/>
    <property type="match status" value="2"/>
</dbReference>
<dbReference type="PANTHER" id="PTHR33406:SF13">
    <property type="entry name" value="MEMBRANE PROTEIN YDFJ"/>
    <property type="match status" value="1"/>
</dbReference>
<protein>
    <recommendedName>
        <fullName evidence="4">Membrane transport protein MMPL domain-containing protein</fullName>
    </recommendedName>
</protein>
<keyword evidence="1" id="KW-0812">Transmembrane</keyword>
<keyword evidence="1" id="KW-1133">Transmembrane helix</keyword>
<organism evidence="2 3">
    <name type="scientific">Rodentibacter mrazii</name>
    <dbReference type="NCBI Taxonomy" id="1908257"/>
    <lineage>
        <taxon>Bacteria</taxon>
        <taxon>Pseudomonadati</taxon>
        <taxon>Pseudomonadota</taxon>
        <taxon>Gammaproteobacteria</taxon>
        <taxon>Pasteurellales</taxon>
        <taxon>Pasteurellaceae</taxon>
        <taxon>Rodentibacter</taxon>
    </lineage>
</organism>
<reference evidence="2 3" key="1">
    <citation type="submission" date="2016-10" db="EMBL/GenBank/DDBJ databases">
        <title>Rodentibacter gen. nov. and new species.</title>
        <authorList>
            <person name="Christensen H."/>
        </authorList>
    </citation>
    <scope>NUCLEOTIDE SEQUENCE [LARGE SCALE GENOMIC DNA]</scope>
    <source>
        <strain evidence="2 3">Ppn418</strain>
    </source>
</reference>
<dbReference type="Proteomes" id="UP000189426">
    <property type="component" value="Unassembled WGS sequence"/>
</dbReference>
<dbReference type="PANTHER" id="PTHR33406">
    <property type="entry name" value="MEMBRANE PROTEIN MJ1562-RELATED"/>
    <property type="match status" value="1"/>
</dbReference>
<keyword evidence="3" id="KW-1185">Reference proteome</keyword>
<evidence type="ECO:0000313" key="2">
    <source>
        <dbReference type="EMBL" id="OOF40534.1"/>
    </source>
</evidence>
<dbReference type="InterPro" id="IPR050545">
    <property type="entry name" value="Mycobact_MmpL"/>
</dbReference>
<feature type="transmembrane region" description="Helical" evidence="1">
    <location>
        <begin position="370"/>
        <end position="392"/>
    </location>
</feature>
<sequence length="756" mass="84442">MQKSTALSVFSTLLLFAICGLFIFLVQQDNRLQTDLRALLPEEQGWQPIQVQADQKQEARFNQQLIAMVGHQDAGQAFKLATEITRQWQTSGLFSLIYDKIQPDLPTLQKELNLLKSATLPASVRKQLLEQPESYFQDYAEQIVNPFDKGNLLPLEQDWLGFGRFVFSTSAIAMQWNADNGMLYTEQSGITWVLLRGELAQATDAVKPTYSLLDMVNKNRILAEAKQAKFLVSGAALFAADAKQKAETESGVMSVSGISLTLILLLFVFRTWRIVWLFLPILVGMLSGVCAVILSFGQVHILTIVIGTSLVGVLIDFPLHWLASSLFAANWQAKQAMHSLRFTFLISLLITLVGYALLGFTHLPILKQTALFSMVALIGAILTTMFILPNLFRHWQIASPSTLLLKVRSILDRFFNRAFHKITVLILVLFSAAGIYQTQWQDDIRQWIALPDEMLKETQQIARLAGVNLSSQYLLVTASDDEQLLQKESVLTEQLFQQGIAFQSLSQWIISKAQQQAWAEKLGQLSPESYAVMERIGVPIGEIQLAIRHLKTAKTVSLDEALKTQIGQGWQGFYLGGLEDNRVASLVRVNLQTGQSAEQFANGKDIFWQDKRAHLNAAFERTRDQAAWLKLFSFVLAGILLWRFWGVKRGVMMLLPPLLAVLMTIAVFGWFGFPIGLFSLFGLLLVSAIGVDYTAYMQTAQEPLSNKRIAILLATLTTLISFMLLGVSSTPAVAMFGLSVSIGVLFSVAITFKLFR</sequence>
<feature type="transmembrane region" description="Helical" evidence="1">
    <location>
        <begin position="652"/>
        <end position="671"/>
    </location>
</feature>
<dbReference type="AlphaFoldDB" id="A0A1V3IHD4"/>
<accession>A0A1V3IHD4</accession>
<dbReference type="SUPFAM" id="SSF82866">
    <property type="entry name" value="Multidrug efflux transporter AcrB transmembrane domain"/>
    <property type="match status" value="2"/>
</dbReference>
<dbReference type="GO" id="GO:0005886">
    <property type="term" value="C:plasma membrane"/>
    <property type="evidence" value="ECO:0007669"/>
    <property type="project" value="TreeGrafter"/>
</dbReference>
<gene>
    <name evidence="2" type="ORF">BKK47_03800</name>
</gene>
<feature type="transmembrane region" description="Helical" evidence="1">
    <location>
        <begin position="709"/>
        <end position="727"/>
    </location>
</feature>
<feature type="transmembrane region" description="Helical" evidence="1">
    <location>
        <begin position="340"/>
        <end position="358"/>
    </location>
</feature>
<feature type="transmembrane region" description="Helical" evidence="1">
    <location>
        <begin position="733"/>
        <end position="755"/>
    </location>
</feature>
<feature type="transmembrane region" description="Helical" evidence="1">
    <location>
        <begin position="418"/>
        <end position="436"/>
    </location>
</feature>
<feature type="transmembrane region" description="Helical" evidence="1">
    <location>
        <begin position="677"/>
        <end position="697"/>
    </location>
</feature>